<dbReference type="Pfam" id="PF04439">
    <property type="entry name" value="Adenyl_transf"/>
    <property type="match status" value="1"/>
</dbReference>
<dbReference type="SUPFAM" id="SSF81631">
    <property type="entry name" value="PAP/OAS1 substrate-binding domain"/>
    <property type="match status" value="1"/>
</dbReference>
<evidence type="ECO:0000313" key="2">
    <source>
        <dbReference type="Proteomes" id="UP000297900"/>
    </source>
</evidence>
<gene>
    <name evidence="1" type="primary">ant(6)</name>
    <name evidence="1" type="ORF">E2980_23270</name>
</gene>
<dbReference type="PIRSF" id="PIRSF000812">
    <property type="entry name" value="AAD"/>
    <property type="match status" value="1"/>
</dbReference>
<keyword evidence="1" id="KW-0548">Nucleotidyltransferase</keyword>
<dbReference type="InterPro" id="IPR043519">
    <property type="entry name" value="NT_sf"/>
</dbReference>
<keyword evidence="2" id="KW-1185">Reference proteome</keyword>
<dbReference type="GO" id="GO:0016779">
    <property type="term" value="F:nucleotidyltransferase activity"/>
    <property type="evidence" value="ECO:0007669"/>
    <property type="project" value="UniProtKB-KW"/>
</dbReference>
<dbReference type="Gene3D" id="3.30.460.10">
    <property type="entry name" value="Beta Polymerase, domain 2"/>
    <property type="match status" value="1"/>
</dbReference>
<dbReference type="RefSeq" id="WP_135154621.1">
    <property type="nucleotide sequence ID" value="NZ_SOMN01000062.1"/>
</dbReference>
<comment type="caution">
    <text evidence="1">The sequence shown here is derived from an EMBL/GenBank/DDBJ whole genome shotgun (WGS) entry which is preliminary data.</text>
</comment>
<keyword evidence="1" id="KW-0808">Transferase</keyword>
<proteinExistence type="predicted"/>
<sequence length="293" mass="34168">MRSEQEMMDLIINAAKEDERIRAVLMVGSRANPSVPKDKFQDYDITYFVKDVKPFYNNTEWIGEHFGKPVIMQMPENMTLLPPAGDGHFTYLMIFEDGNRIDLSIEFTPYIDDGEPAITLLDKDGFLPLLPTPNDKHWHIKPPTEKLFADCCNEFWWCLNNVGKGIARHEMPYTMKMFNDYVRDMLNKMLEWYIGVNTGFSVSAGKFGKYFKKYLPADLYEMYLNTYSNADYDNLWTSVFTACDLFHTAALHVAEHSGYRYNQSEENGMIGYLNKIRSKDDVAIFINYDDDWK</sequence>
<protein>
    <submittedName>
        <fullName evidence="1">Aminoglycoside 6-adenylyltransferase</fullName>
    </submittedName>
</protein>
<dbReference type="AlphaFoldDB" id="A0A4Y8LSB5"/>
<dbReference type="EMBL" id="SOMN01000062">
    <property type="protein sequence ID" value="TFE19438.1"/>
    <property type="molecule type" value="Genomic_DNA"/>
</dbReference>
<dbReference type="SUPFAM" id="SSF81301">
    <property type="entry name" value="Nucleotidyltransferase"/>
    <property type="match status" value="1"/>
</dbReference>
<name>A0A4Y8LSB5_9BACL</name>
<evidence type="ECO:0000313" key="1">
    <source>
        <dbReference type="EMBL" id="TFE19438.1"/>
    </source>
</evidence>
<dbReference type="InterPro" id="IPR007530">
    <property type="entry name" value="Aminoglycoside_adenylylTfrase"/>
</dbReference>
<reference evidence="1 2" key="1">
    <citation type="submission" date="2019-03" db="EMBL/GenBank/DDBJ databases">
        <title>Cohnella endophytica sp. nov., a novel endophytic bacterium isolated from bark of Sonneratia apetala.</title>
        <authorList>
            <person name="Tuo L."/>
        </authorList>
    </citation>
    <scope>NUCLEOTIDE SEQUENCE [LARGE SCALE GENOMIC DNA]</scope>
    <source>
        <strain evidence="1 2">CCTCC AB 208254</strain>
    </source>
</reference>
<dbReference type="Gene3D" id="1.20.120.330">
    <property type="entry name" value="Nucleotidyltransferases domain 2"/>
    <property type="match status" value="1"/>
</dbReference>
<organism evidence="1 2">
    <name type="scientific">Cohnella luojiensis</name>
    <dbReference type="NCBI Taxonomy" id="652876"/>
    <lineage>
        <taxon>Bacteria</taxon>
        <taxon>Bacillati</taxon>
        <taxon>Bacillota</taxon>
        <taxon>Bacilli</taxon>
        <taxon>Bacillales</taxon>
        <taxon>Paenibacillaceae</taxon>
        <taxon>Cohnella</taxon>
    </lineage>
</organism>
<dbReference type="OrthoDB" id="9776406at2"/>
<dbReference type="Proteomes" id="UP000297900">
    <property type="component" value="Unassembled WGS sequence"/>
</dbReference>
<accession>A0A4Y8LSB5</accession>